<feature type="domain" description="HTH araC/xylS-type" evidence="1">
    <location>
        <begin position="1"/>
        <end position="51"/>
    </location>
</feature>
<evidence type="ECO:0000313" key="2">
    <source>
        <dbReference type="EMBL" id="SDH25290.1"/>
    </source>
</evidence>
<name>A0A1G8AY34_9BURK</name>
<dbReference type="AlphaFoldDB" id="A0A1G8AY34"/>
<evidence type="ECO:0000313" key="3">
    <source>
        <dbReference type="Proteomes" id="UP000199706"/>
    </source>
</evidence>
<dbReference type="GO" id="GO:0003700">
    <property type="term" value="F:DNA-binding transcription factor activity"/>
    <property type="evidence" value="ECO:0007669"/>
    <property type="project" value="InterPro"/>
</dbReference>
<dbReference type="PROSITE" id="PS01124">
    <property type="entry name" value="HTH_ARAC_FAMILY_2"/>
    <property type="match status" value="1"/>
</dbReference>
<accession>A0A1G8AY34</accession>
<evidence type="ECO:0000259" key="1">
    <source>
        <dbReference type="PROSITE" id="PS01124"/>
    </source>
</evidence>
<protein>
    <recommendedName>
        <fullName evidence="1">HTH araC/xylS-type domain-containing protein</fullName>
    </recommendedName>
</protein>
<dbReference type="EMBL" id="FNCJ01000008">
    <property type="protein sequence ID" value="SDH25290.1"/>
    <property type="molecule type" value="Genomic_DNA"/>
</dbReference>
<dbReference type="Proteomes" id="UP000199706">
    <property type="component" value="Unassembled WGS sequence"/>
</dbReference>
<dbReference type="InterPro" id="IPR018060">
    <property type="entry name" value="HTH_AraC"/>
</dbReference>
<reference evidence="2 3" key="1">
    <citation type="submission" date="2016-10" db="EMBL/GenBank/DDBJ databases">
        <authorList>
            <person name="de Groot N.N."/>
        </authorList>
    </citation>
    <scope>NUCLEOTIDE SEQUENCE [LARGE SCALE GENOMIC DNA]</scope>
    <source>
        <strain evidence="2 3">LMG 2247</strain>
    </source>
</reference>
<dbReference type="GO" id="GO:0043565">
    <property type="term" value="F:sequence-specific DNA binding"/>
    <property type="evidence" value="ECO:0007669"/>
    <property type="project" value="InterPro"/>
</dbReference>
<proteinExistence type="predicted"/>
<gene>
    <name evidence="2" type="ORF">SAMN05216466_108126</name>
</gene>
<organism evidence="2 3">
    <name type="scientific">Paraburkholderia phenazinium</name>
    <dbReference type="NCBI Taxonomy" id="60549"/>
    <lineage>
        <taxon>Bacteria</taxon>
        <taxon>Pseudomonadati</taxon>
        <taxon>Pseudomonadota</taxon>
        <taxon>Betaproteobacteria</taxon>
        <taxon>Burkholderiales</taxon>
        <taxon>Burkholderiaceae</taxon>
        <taxon>Paraburkholderia</taxon>
    </lineage>
</organism>
<sequence>MRSASINLVVLGCSRLPVDKIARRYGIGSGGQLAKLFRKYLATTPTDHRMREEAPPGGILMCAQRGSRGQGLRDGWIVQRAKPIAMMIASALINGKAIPSETLAIDDVALIEEDVALGRRFGFGGKLVDKPIIDRARRIEAG</sequence>